<evidence type="ECO:0000313" key="2">
    <source>
        <dbReference type="Proteomes" id="UP000260642"/>
    </source>
</evidence>
<reference evidence="1 2" key="1">
    <citation type="submission" date="2018-08" db="EMBL/GenBank/DDBJ databases">
        <title>A genome reference for cultivated species of the human gut microbiota.</title>
        <authorList>
            <person name="Zou Y."/>
            <person name="Xue W."/>
            <person name="Luo G."/>
        </authorList>
    </citation>
    <scope>NUCLEOTIDE SEQUENCE [LARGE SCALE GENOMIC DNA]</scope>
    <source>
        <strain evidence="1 2">TM10-3</strain>
    </source>
</reference>
<dbReference type="AlphaFoldDB" id="A0A3E4EEZ0"/>
<dbReference type="Proteomes" id="UP000260642">
    <property type="component" value="Unassembled WGS sequence"/>
</dbReference>
<dbReference type="EMBL" id="QSOB01000005">
    <property type="protein sequence ID" value="RGI69414.1"/>
    <property type="molecule type" value="Genomic_DNA"/>
</dbReference>
<proteinExistence type="predicted"/>
<sequence length="222" mass="25495">MAEYYMTYSEISNELDKYLSESKENSNIEKYKAEVLAAITGNYSQNDLDSVHQMVELWQNQIAQPSKLLFGHRYICVQSMMLSFLASACTSGLLDAIINSIATGNLSGFNISVGSSISIAIWELLNSVKKLDNWDFCIYMQAVTHFHQYKKFSESDLISWFPDNSSACNMHNDKWDCDYLNDNDTCNMLSEQHIKESLDSLCSKNLLKKEKENGIYVYQFKR</sequence>
<name>A0A3E4EEZ0_9FIRM</name>
<accession>A0A3E4EEZ0</accession>
<dbReference type="RefSeq" id="WP_117482141.1">
    <property type="nucleotide sequence ID" value="NZ_QSOB01000005.1"/>
</dbReference>
<gene>
    <name evidence="1" type="ORF">DXD95_05225</name>
</gene>
<evidence type="ECO:0000313" key="1">
    <source>
        <dbReference type="EMBL" id="RGI69414.1"/>
    </source>
</evidence>
<comment type="caution">
    <text evidence="1">The sequence shown here is derived from an EMBL/GenBank/DDBJ whole genome shotgun (WGS) entry which is preliminary data.</text>
</comment>
<protein>
    <submittedName>
        <fullName evidence="1">Uncharacterized protein</fullName>
    </submittedName>
</protein>
<organism evidence="1 2">
    <name type="scientific">Agathobacter rectalis</name>
    <dbReference type="NCBI Taxonomy" id="39491"/>
    <lineage>
        <taxon>Bacteria</taxon>
        <taxon>Bacillati</taxon>
        <taxon>Bacillota</taxon>
        <taxon>Clostridia</taxon>
        <taxon>Lachnospirales</taxon>
        <taxon>Lachnospiraceae</taxon>
        <taxon>Agathobacter</taxon>
    </lineage>
</organism>